<gene>
    <name evidence="1" type="ORF">SAMN05192569_105516</name>
</gene>
<dbReference type="STRING" id="186116.SAMN05192569_105516"/>
<organism evidence="1 2">
    <name type="scientific">Parageobacillus thermantarcticus</name>
    <dbReference type="NCBI Taxonomy" id="186116"/>
    <lineage>
        <taxon>Bacteria</taxon>
        <taxon>Bacillati</taxon>
        <taxon>Bacillota</taxon>
        <taxon>Bacilli</taxon>
        <taxon>Bacillales</taxon>
        <taxon>Anoxybacillaceae</taxon>
        <taxon>Parageobacillus</taxon>
    </lineage>
</organism>
<dbReference type="AlphaFoldDB" id="A0A1I0TSH3"/>
<reference evidence="2" key="1">
    <citation type="submission" date="2016-10" db="EMBL/GenBank/DDBJ databases">
        <authorList>
            <person name="Varghese N."/>
            <person name="Submissions S."/>
        </authorList>
    </citation>
    <scope>NUCLEOTIDE SEQUENCE [LARGE SCALE GENOMIC DNA]</scope>
    <source>
        <strain evidence="2">M1</strain>
    </source>
</reference>
<evidence type="ECO:0000313" key="1">
    <source>
        <dbReference type="EMBL" id="SFA54781.1"/>
    </source>
</evidence>
<dbReference type="OrthoDB" id="2936312at2"/>
<sequence>MLQGICIDTAATTVLERGKQYFLFPAGPNHYYVSKFPNANAHTGCFRKSLFQIVQEDEWPPEPSANNVPALDDSKVYKARLVWRTRGYRDTKLGMYYLRPSGTHAYFYYDKELKRHGGCFPLHWFADFREMDEEETETNEVVLETKAPKLETNEEMPENFEQMSIFDFVE</sequence>
<dbReference type="RefSeq" id="WP_143093473.1">
    <property type="nucleotide sequence ID" value="NZ_FOJS01000055.1"/>
</dbReference>
<protein>
    <submittedName>
        <fullName evidence="1">Uncharacterized protein</fullName>
    </submittedName>
</protein>
<dbReference type="EMBL" id="FOJS01000055">
    <property type="protein sequence ID" value="SFA54781.1"/>
    <property type="molecule type" value="Genomic_DNA"/>
</dbReference>
<proteinExistence type="predicted"/>
<keyword evidence="2" id="KW-1185">Reference proteome</keyword>
<accession>A0A1I0TSH3</accession>
<dbReference type="Proteomes" id="UP000198650">
    <property type="component" value="Unassembled WGS sequence"/>
</dbReference>
<evidence type="ECO:0000313" key="2">
    <source>
        <dbReference type="Proteomes" id="UP000198650"/>
    </source>
</evidence>
<name>A0A1I0TSH3_9BACL</name>